<dbReference type="SUPFAM" id="SSF54593">
    <property type="entry name" value="Glyoxalase/Bleomycin resistance protein/Dihydroxybiphenyl dioxygenase"/>
    <property type="match status" value="1"/>
</dbReference>
<comment type="caution">
    <text evidence="2">The sequence shown here is derived from an EMBL/GenBank/DDBJ whole genome shotgun (WGS) entry which is preliminary data.</text>
</comment>
<sequence>MTAFDHLVIHSFNPKQHEELFSQVHQFQGTAGGRHDAWGTHNHLAFMQNNCYIEWLGVDDEAVARSSDNPLIQSTIQTYDQKHEGPFQFALRVNHLDDIMNRLTQEQVSFAGPFPGQRTKPDGSELAWRMLFPMDESLNRPLPFLIEWDGDINRPGDSSLINQGSFSNIQIGVNDPDRFLDTLSIIDPSCLKDDHIILDNGQISVETGDHLVAQFEHITFK</sequence>
<dbReference type="Proteomes" id="UP001224359">
    <property type="component" value="Unassembled WGS sequence"/>
</dbReference>
<dbReference type="PANTHER" id="PTHR40265:SF1">
    <property type="entry name" value="GLYOXALASE-LIKE DOMAIN-CONTAINING PROTEIN"/>
    <property type="match status" value="1"/>
</dbReference>
<organism evidence="2 3">
    <name type="scientific">Alkalibacillus salilacus</name>
    <dbReference type="NCBI Taxonomy" id="284582"/>
    <lineage>
        <taxon>Bacteria</taxon>
        <taxon>Bacillati</taxon>
        <taxon>Bacillota</taxon>
        <taxon>Bacilli</taxon>
        <taxon>Bacillales</taxon>
        <taxon>Bacillaceae</taxon>
        <taxon>Alkalibacillus</taxon>
    </lineage>
</organism>
<dbReference type="InterPro" id="IPR029068">
    <property type="entry name" value="Glyas_Bleomycin-R_OHBP_Dase"/>
</dbReference>
<dbReference type="RefSeq" id="WP_306975558.1">
    <property type="nucleotide sequence ID" value="NZ_JAUSTQ010000004.1"/>
</dbReference>
<dbReference type="EMBL" id="JAUSTQ010000004">
    <property type="protein sequence ID" value="MDQ0159237.1"/>
    <property type="molecule type" value="Genomic_DNA"/>
</dbReference>
<feature type="domain" description="Glyoxalase-like" evidence="1">
    <location>
        <begin position="4"/>
        <end position="179"/>
    </location>
</feature>
<accession>A0ABT9VE45</accession>
<evidence type="ECO:0000313" key="2">
    <source>
        <dbReference type="EMBL" id="MDQ0159237.1"/>
    </source>
</evidence>
<reference evidence="2 3" key="1">
    <citation type="submission" date="2023-07" db="EMBL/GenBank/DDBJ databases">
        <title>Genomic Encyclopedia of Type Strains, Phase IV (KMG-IV): sequencing the most valuable type-strain genomes for metagenomic binning, comparative biology and taxonomic classification.</title>
        <authorList>
            <person name="Goeker M."/>
        </authorList>
    </citation>
    <scope>NUCLEOTIDE SEQUENCE [LARGE SCALE GENOMIC DNA]</scope>
    <source>
        <strain evidence="2 3">DSM 16460</strain>
    </source>
</reference>
<protein>
    <recommendedName>
        <fullName evidence="1">Glyoxalase-like domain-containing protein</fullName>
    </recommendedName>
</protein>
<gene>
    <name evidence="2" type="ORF">J2S77_001201</name>
</gene>
<name>A0ABT9VE45_9BACI</name>
<evidence type="ECO:0000313" key="3">
    <source>
        <dbReference type="Proteomes" id="UP001224359"/>
    </source>
</evidence>
<dbReference type="PANTHER" id="PTHR40265">
    <property type="entry name" value="BLL2707 PROTEIN"/>
    <property type="match status" value="1"/>
</dbReference>
<keyword evidence="3" id="KW-1185">Reference proteome</keyword>
<proteinExistence type="predicted"/>
<dbReference type="InterPro" id="IPR025870">
    <property type="entry name" value="Glyoxalase-like_dom"/>
</dbReference>
<evidence type="ECO:0000259" key="1">
    <source>
        <dbReference type="Pfam" id="PF13468"/>
    </source>
</evidence>
<dbReference type="Gene3D" id="3.10.180.10">
    <property type="entry name" value="2,3-Dihydroxybiphenyl 1,2-Dioxygenase, domain 1"/>
    <property type="match status" value="1"/>
</dbReference>
<dbReference type="Pfam" id="PF13468">
    <property type="entry name" value="Glyoxalase_3"/>
    <property type="match status" value="1"/>
</dbReference>